<protein>
    <submittedName>
        <fullName evidence="1">Uncharacterized protein</fullName>
    </submittedName>
</protein>
<dbReference type="AlphaFoldDB" id="A0A2S0JWQ1"/>
<gene>
    <name evidence="1" type="ORF">LS41612_04380</name>
</gene>
<accession>A0A2S0JWQ1</accession>
<evidence type="ECO:0000313" key="2">
    <source>
        <dbReference type="Proteomes" id="UP000238825"/>
    </source>
</evidence>
<name>A0A2S0JWQ1_LYSSH</name>
<organism evidence="1 2">
    <name type="scientific">Lysinibacillus sphaericus</name>
    <name type="common">Bacillus sphaericus</name>
    <dbReference type="NCBI Taxonomy" id="1421"/>
    <lineage>
        <taxon>Bacteria</taxon>
        <taxon>Bacillati</taxon>
        <taxon>Bacillota</taxon>
        <taxon>Bacilli</taxon>
        <taxon>Bacillales</taxon>
        <taxon>Bacillaceae</taxon>
        <taxon>Lysinibacillus</taxon>
    </lineage>
</organism>
<dbReference type="EMBL" id="CP019980">
    <property type="protein sequence ID" value="AVK95562.1"/>
    <property type="molecule type" value="Genomic_DNA"/>
</dbReference>
<evidence type="ECO:0000313" key="1">
    <source>
        <dbReference type="EMBL" id="AVK95562.1"/>
    </source>
</evidence>
<sequence length="85" mass="9987">MTAKDADKNLFFKMIPPYISVRYIVSRYKEIITNLVFLSINDKTYLIILFIQNKKTLRMKKSLLASKLFYYENVSIHCGSSDKIV</sequence>
<proteinExistence type="predicted"/>
<dbReference type="Proteomes" id="UP000238825">
    <property type="component" value="Chromosome"/>
</dbReference>
<reference evidence="1 2" key="1">
    <citation type="submission" date="2017-03" db="EMBL/GenBank/DDBJ databases">
        <title>The whole genome sequencing and assembly of Lysinibacillus sphaericus DSM 28T strain.</title>
        <authorList>
            <person name="Lee Y.-J."/>
            <person name="Yi H."/>
            <person name="Bahn Y.-S."/>
            <person name="Kim J.F."/>
            <person name="Lee D.-W."/>
        </authorList>
    </citation>
    <scope>NUCLEOTIDE SEQUENCE [LARGE SCALE GENOMIC DNA]</scope>
    <source>
        <strain evidence="1 2">DSM 28</strain>
    </source>
</reference>